<organism evidence="4 6">
    <name type="scientific">Achromobacter mucicolens</name>
    <dbReference type="NCBI Taxonomy" id="1389922"/>
    <lineage>
        <taxon>Bacteria</taxon>
        <taxon>Pseudomonadati</taxon>
        <taxon>Pseudomonadota</taxon>
        <taxon>Betaproteobacteria</taxon>
        <taxon>Burkholderiales</taxon>
        <taxon>Alcaligenaceae</taxon>
        <taxon>Achromobacter</taxon>
    </lineage>
</organism>
<protein>
    <submittedName>
        <fullName evidence="4">Tripartite tricarboxylate transporter substrate binding protein</fullName>
    </submittedName>
</protein>
<evidence type="ECO:0000313" key="5">
    <source>
        <dbReference type="Proteomes" id="UP000507140"/>
    </source>
</evidence>
<feature type="signal peptide" evidence="2">
    <location>
        <begin position="1"/>
        <end position="22"/>
    </location>
</feature>
<dbReference type="InterPro" id="IPR005064">
    <property type="entry name" value="BUG"/>
</dbReference>
<dbReference type="PANTHER" id="PTHR42928">
    <property type="entry name" value="TRICARBOXYLATE-BINDING PROTEIN"/>
    <property type="match status" value="1"/>
</dbReference>
<accession>A0ABD4Z065</accession>
<reference evidence="4 6" key="2">
    <citation type="submission" date="2022-09" db="EMBL/GenBank/DDBJ databases">
        <title>Intensive care unit water sources are persistently colonized with multi-drug resistant bacteria and are the site of extensive horizontal gene transfer of antibiotic resistance genes.</title>
        <authorList>
            <person name="Diorio-Toth L."/>
        </authorList>
    </citation>
    <scope>NUCLEOTIDE SEQUENCE [LARGE SCALE GENOMIC DNA]</scope>
    <source>
        <strain evidence="4 6">GD03967</strain>
    </source>
</reference>
<evidence type="ECO:0000256" key="2">
    <source>
        <dbReference type="SAM" id="SignalP"/>
    </source>
</evidence>
<dbReference type="Proteomes" id="UP001158644">
    <property type="component" value="Unassembled WGS sequence"/>
</dbReference>
<sequence length="320" mass="33761">MMKLSAAAAVLLAVLGMGTAHADDYPNRPIRMLLPFSAGGGGDTLGRILAERFAVELKQPVIVENKPGAGGTIGIASVARAAPDGYTITIGGMTTHILSPSVYKDLQYDPIKSFTSLGAIGNSAIMVVANNNFAANNIAELKNLAASRKDPVQYGSWGIGSTGHFCGEVLVQKGGLKLQHVPYKGTTQIMTDIMGGHVDVGFVDMATATPMVTQHKVKGLAVCTQRSPSVPDIQSYKEQGIDFDRELNWAMYVPAGTPAPIVAKLSDTLEKVLKEADVKDKLLGLGITANYVPGPAHEKANIADIEAWRAVARDAGIKPQ</sequence>
<dbReference type="RefSeq" id="WP_152382481.1">
    <property type="nucleotide sequence ID" value="NZ_CADIKR010000001.1"/>
</dbReference>
<evidence type="ECO:0000313" key="6">
    <source>
        <dbReference type="Proteomes" id="UP001158644"/>
    </source>
</evidence>
<gene>
    <name evidence="3" type="ORF">LMG3415_01032</name>
    <name evidence="4" type="ORF">N5C72_21300</name>
</gene>
<dbReference type="SUPFAM" id="SSF53850">
    <property type="entry name" value="Periplasmic binding protein-like II"/>
    <property type="match status" value="1"/>
</dbReference>
<dbReference type="EMBL" id="CADIKR010000001">
    <property type="protein sequence ID" value="CAB3833215.1"/>
    <property type="molecule type" value="Genomic_DNA"/>
</dbReference>
<dbReference type="PIRSF" id="PIRSF017082">
    <property type="entry name" value="YflP"/>
    <property type="match status" value="1"/>
</dbReference>
<proteinExistence type="inferred from homology"/>
<dbReference type="GeneID" id="92786731"/>
<dbReference type="Gene3D" id="3.40.190.150">
    <property type="entry name" value="Bordetella uptake gene, domain 1"/>
    <property type="match status" value="1"/>
</dbReference>
<dbReference type="AlphaFoldDB" id="A0ABD4Z065"/>
<comment type="caution">
    <text evidence="4">The sequence shown here is derived from an EMBL/GenBank/DDBJ whole genome shotgun (WGS) entry which is preliminary data.</text>
</comment>
<keyword evidence="5" id="KW-1185">Reference proteome</keyword>
<name>A0ABD4Z065_9BURK</name>
<evidence type="ECO:0000313" key="3">
    <source>
        <dbReference type="EMBL" id="CAB3833215.1"/>
    </source>
</evidence>
<evidence type="ECO:0000313" key="4">
    <source>
        <dbReference type="EMBL" id="MDH1180625.1"/>
    </source>
</evidence>
<dbReference type="Proteomes" id="UP000507140">
    <property type="component" value="Unassembled WGS sequence"/>
</dbReference>
<keyword evidence="2" id="KW-0732">Signal</keyword>
<dbReference type="Pfam" id="PF03401">
    <property type="entry name" value="TctC"/>
    <property type="match status" value="1"/>
</dbReference>
<dbReference type="CDD" id="cd07012">
    <property type="entry name" value="PBP2_Bug_TTT"/>
    <property type="match status" value="1"/>
</dbReference>
<dbReference type="EMBL" id="JAOBZK010000035">
    <property type="protein sequence ID" value="MDH1180625.1"/>
    <property type="molecule type" value="Genomic_DNA"/>
</dbReference>
<evidence type="ECO:0000256" key="1">
    <source>
        <dbReference type="ARBA" id="ARBA00006987"/>
    </source>
</evidence>
<comment type="similarity">
    <text evidence="1">Belongs to the UPF0065 (bug) family.</text>
</comment>
<dbReference type="Gene3D" id="3.40.190.10">
    <property type="entry name" value="Periplasmic binding protein-like II"/>
    <property type="match status" value="1"/>
</dbReference>
<dbReference type="PANTHER" id="PTHR42928:SF5">
    <property type="entry name" value="BLR1237 PROTEIN"/>
    <property type="match status" value="1"/>
</dbReference>
<dbReference type="InterPro" id="IPR042100">
    <property type="entry name" value="Bug_dom1"/>
</dbReference>
<feature type="chain" id="PRO_5044725932" evidence="2">
    <location>
        <begin position="23"/>
        <end position="320"/>
    </location>
</feature>
<reference evidence="3 5" key="1">
    <citation type="submission" date="2020-04" db="EMBL/GenBank/DDBJ databases">
        <authorList>
            <person name="De Canck E."/>
        </authorList>
    </citation>
    <scope>NUCLEOTIDE SEQUENCE [LARGE SCALE GENOMIC DNA]</scope>
    <source>
        <strain evidence="3 5">LMG 3415</strain>
    </source>
</reference>